<dbReference type="AlphaFoldDB" id="A0AAN0JHK7"/>
<evidence type="ECO:0000313" key="1">
    <source>
        <dbReference type="EnsemblMetazoa" id="XP_019856257.1"/>
    </source>
</evidence>
<evidence type="ECO:0000313" key="2">
    <source>
        <dbReference type="Proteomes" id="UP000007879"/>
    </source>
</evidence>
<dbReference type="GeneID" id="109584821"/>
<dbReference type="RefSeq" id="XP_019856257.1">
    <property type="nucleotide sequence ID" value="XM_020000698.1"/>
</dbReference>
<dbReference type="Proteomes" id="UP000007879">
    <property type="component" value="Unassembled WGS sequence"/>
</dbReference>
<protein>
    <submittedName>
        <fullName evidence="1">Uncharacterized protein</fullName>
    </submittedName>
</protein>
<dbReference type="KEGG" id="aqu:109584821"/>
<organism evidence="1 2">
    <name type="scientific">Amphimedon queenslandica</name>
    <name type="common">Sponge</name>
    <dbReference type="NCBI Taxonomy" id="400682"/>
    <lineage>
        <taxon>Eukaryota</taxon>
        <taxon>Metazoa</taxon>
        <taxon>Porifera</taxon>
        <taxon>Demospongiae</taxon>
        <taxon>Heteroscleromorpha</taxon>
        <taxon>Haplosclerida</taxon>
        <taxon>Niphatidae</taxon>
        <taxon>Amphimedon</taxon>
    </lineage>
</organism>
<proteinExistence type="predicted"/>
<keyword evidence="2" id="KW-1185">Reference proteome</keyword>
<sequence length="274" mass="31840">MISGIVLQNGIFKNFSLEKKEPYSPIKIFISNTSTHVVLDTFHSAKLCYSCCELHFTVQMGSLILRNGNIGSIRMRNIRSLKLHSVLTRDLDQKTMTELYDIWQQNITGKNSYEDFTALLGTFDRTYIVQDYSNAEKICATGSYAVLPTDLQINSRQIHIIPTGIGYILPQHQRRGILQKFFLHMTLREKLLHPFTPLYMTANFLTYKTYSAFLRFSEHAYPRYDRPTPDMEKKIMEYYVLHYLNCSDTYDPERGVVQLPQTVKKEVGAIDEKH</sequence>
<dbReference type="EnsemblMetazoa" id="XM_020000698.1">
    <property type="protein sequence ID" value="XP_019856257.1"/>
    <property type="gene ID" value="LOC109584821"/>
</dbReference>
<reference evidence="2" key="1">
    <citation type="journal article" date="2010" name="Nature">
        <title>The Amphimedon queenslandica genome and the evolution of animal complexity.</title>
        <authorList>
            <person name="Srivastava M."/>
            <person name="Simakov O."/>
            <person name="Chapman J."/>
            <person name="Fahey B."/>
            <person name="Gauthier M.E."/>
            <person name="Mitros T."/>
            <person name="Richards G.S."/>
            <person name="Conaco C."/>
            <person name="Dacre M."/>
            <person name="Hellsten U."/>
            <person name="Larroux C."/>
            <person name="Putnam N.H."/>
            <person name="Stanke M."/>
            <person name="Adamska M."/>
            <person name="Darling A."/>
            <person name="Degnan S.M."/>
            <person name="Oakley T.H."/>
            <person name="Plachetzki D.C."/>
            <person name="Zhai Y."/>
            <person name="Adamski M."/>
            <person name="Calcino A."/>
            <person name="Cummins S.F."/>
            <person name="Goodstein D.M."/>
            <person name="Harris C."/>
            <person name="Jackson D.J."/>
            <person name="Leys S.P."/>
            <person name="Shu S."/>
            <person name="Woodcroft B.J."/>
            <person name="Vervoort M."/>
            <person name="Kosik K.S."/>
            <person name="Manning G."/>
            <person name="Degnan B.M."/>
            <person name="Rokhsar D.S."/>
        </authorList>
    </citation>
    <scope>NUCLEOTIDE SEQUENCE [LARGE SCALE GENOMIC DNA]</scope>
</reference>
<reference evidence="1" key="2">
    <citation type="submission" date="2024-06" db="UniProtKB">
        <authorList>
            <consortium name="EnsemblMetazoa"/>
        </authorList>
    </citation>
    <scope>IDENTIFICATION</scope>
</reference>
<name>A0AAN0JHK7_AMPQE</name>
<accession>A0AAN0JHK7</accession>